<proteinExistence type="predicted"/>
<comment type="caution">
    <text evidence="1">The sequence shown here is derived from an EMBL/GenBank/DDBJ whole genome shotgun (WGS) entry which is preliminary data.</text>
</comment>
<dbReference type="Proteomes" id="UP001148737">
    <property type="component" value="Unassembled WGS sequence"/>
</dbReference>
<gene>
    <name evidence="1" type="ORF">NLG97_g8376</name>
</gene>
<organism evidence="1 2">
    <name type="scientific">Lecanicillium saksenae</name>
    <dbReference type="NCBI Taxonomy" id="468837"/>
    <lineage>
        <taxon>Eukaryota</taxon>
        <taxon>Fungi</taxon>
        <taxon>Dikarya</taxon>
        <taxon>Ascomycota</taxon>
        <taxon>Pezizomycotina</taxon>
        <taxon>Sordariomycetes</taxon>
        <taxon>Hypocreomycetidae</taxon>
        <taxon>Hypocreales</taxon>
        <taxon>Cordycipitaceae</taxon>
        <taxon>Lecanicillium</taxon>
    </lineage>
</organism>
<name>A0ACC1QMY5_9HYPO</name>
<accession>A0ACC1QMY5</accession>
<keyword evidence="2" id="KW-1185">Reference proteome</keyword>
<dbReference type="EMBL" id="JANAKD010001461">
    <property type="protein sequence ID" value="KAJ3479217.1"/>
    <property type="molecule type" value="Genomic_DNA"/>
</dbReference>
<evidence type="ECO:0000313" key="2">
    <source>
        <dbReference type="Proteomes" id="UP001148737"/>
    </source>
</evidence>
<evidence type="ECO:0000313" key="1">
    <source>
        <dbReference type="EMBL" id="KAJ3479217.1"/>
    </source>
</evidence>
<sequence>MVTYQALLMASVDNPFPELHGLSESHSAEFPQYTAELRTCTEPAFSGKGQSNSYGRRRPSPHLTSCLLCILIGLHSERLGLEKDLVDMGQFHPSAASSGSEHTLRAWLTVMGAFFTFFCSVGFLNAFGVFQEYYEKHTLSSHSSFDISWIGSFSTFALFSGAPIAGILVDRFGPTRPLLLGSLAMLVAVFMTSICHQYYQFFLAQALLLGASMSFLFCPAIATVSRYFQKNKGLAMGVTVGGSSTGGVIWPVVLDQLLNKRGMSFGWAIRFVGLIMLPLLVVAILTVTSPPKRLDRANNEVTFTNDGDASAASAVNASGNTLRVATRTRPRVFASLLKNTPFLLLCSGLAISYLGMFSPFFYATSYAQSLGYSTSLSFYLVSIVNGASLFGRILPGILADRYGHFNLCGMATVISGATALCWTAAKSTGELVVWCLAYGLASGAIMSLQGACSAQLAPQQLQGTAVGFLMGSVALT</sequence>
<reference evidence="1" key="1">
    <citation type="submission" date="2022-07" db="EMBL/GenBank/DDBJ databases">
        <title>Genome Sequence of Lecanicillium saksenae.</title>
        <authorList>
            <person name="Buettner E."/>
        </authorList>
    </citation>
    <scope>NUCLEOTIDE SEQUENCE</scope>
    <source>
        <strain evidence="1">VT-O1</strain>
    </source>
</reference>
<protein>
    <submittedName>
        <fullName evidence="1">Uncharacterized protein</fullName>
    </submittedName>
</protein>